<comment type="caution">
    <text evidence="2">The sequence shown here is derived from an EMBL/GenBank/DDBJ whole genome shotgun (WGS) entry which is preliminary data.</text>
</comment>
<name>A0A916K823_9BACL</name>
<evidence type="ECO:0000313" key="3">
    <source>
        <dbReference type="Proteomes" id="UP000693672"/>
    </source>
</evidence>
<dbReference type="AlphaFoldDB" id="A0A916K823"/>
<dbReference type="InterPro" id="IPR040840">
    <property type="entry name" value="TcA_TcB_BD"/>
</dbReference>
<accession>A0A916K823</accession>
<gene>
    <name evidence="2" type="ORF">PAESOLCIP111_04731</name>
</gene>
<proteinExistence type="predicted"/>
<dbReference type="Proteomes" id="UP000693672">
    <property type="component" value="Unassembled WGS sequence"/>
</dbReference>
<evidence type="ECO:0000313" key="2">
    <source>
        <dbReference type="EMBL" id="CAG7644572.1"/>
    </source>
</evidence>
<feature type="domain" description="Tc toxin complex TcA C-terminal TcB-binding" evidence="1">
    <location>
        <begin position="654"/>
        <end position="944"/>
    </location>
</feature>
<protein>
    <recommendedName>
        <fullName evidence="1">Tc toxin complex TcA C-terminal TcB-binding domain-containing protein</fullName>
    </recommendedName>
</protein>
<dbReference type="EMBL" id="CAJVAS010000028">
    <property type="protein sequence ID" value="CAG7644572.1"/>
    <property type="molecule type" value="Genomic_DNA"/>
</dbReference>
<dbReference type="Pfam" id="PF18276">
    <property type="entry name" value="TcA_TcB_BD"/>
    <property type="match status" value="1"/>
</dbReference>
<organism evidence="2 3">
    <name type="scientific">Paenibacillus solanacearum</name>
    <dbReference type="NCBI Taxonomy" id="2048548"/>
    <lineage>
        <taxon>Bacteria</taxon>
        <taxon>Bacillati</taxon>
        <taxon>Bacillota</taxon>
        <taxon>Bacilli</taxon>
        <taxon>Bacillales</taxon>
        <taxon>Paenibacillaceae</taxon>
        <taxon>Paenibacillus</taxon>
    </lineage>
</organism>
<evidence type="ECO:0000259" key="1">
    <source>
        <dbReference type="Pfam" id="PF18276"/>
    </source>
</evidence>
<dbReference type="RefSeq" id="WP_218094449.1">
    <property type="nucleotide sequence ID" value="NZ_CAJVAS010000028.1"/>
</dbReference>
<keyword evidence="3" id="KW-1185">Reference proteome</keyword>
<reference evidence="2" key="1">
    <citation type="submission" date="2021-06" db="EMBL/GenBank/DDBJ databases">
        <authorList>
            <person name="Criscuolo A."/>
        </authorList>
    </citation>
    <scope>NUCLEOTIDE SEQUENCE</scope>
    <source>
        <strain evidence="2">CIP111600</strain>
    </source>
</reference>
<sequence length="1080" mass="123000">MPNLKDLYSEMLQQGIWKYIGEQALQVAAKSALKDSQITYTFEHFFHPFVGKLKEKLLQDSVAGMLDPNFLQSLHVDDFEQTYKPVNKIGVSSVKSFPKSIDVRAGGPYANYNWELLFHIPLAIAVHLSKNQRFAEAQSWFHLIFDPTDREPDAKKKYWKFIGFRPENDPTDIYNVINLFSSTDPEHQELKESILDGYKDMLQKPFQPHVIARTRYVAYKYNVVMKYLDNVIAWGDSLFLQDTRESVQEAMMLYVMAVHILGKRPQRKPSQGHVPPLTFKQLKDRQGGFDAMGNMAVEMEGKIPFNFGSRNIKGADPDALEALFGTGRAMYFCFPPNDKMLRYWDTVADRLFKIRHCMNMEGVEHQLALFDPPIDPGLLVKAAAAGLSLSSVIGGLNQPMGPVRALPLMQKALELCAEVRNFGNALQTAIEKGDGEKLVFLRQEHEVKIHRMSKDVRFLQWKQAEEATVALQRSSKIALEKFRYYNRLIQSGLDANEIEAKGFDQDVTEDNYTGQWIAQVLKNGMPVKVPDYLDTAIKGDGKLGLLVGEYDSLNTYSEWSKGLKLAAAGTAAVTSGLSMIPNIYMGTAFNSVEMTGGAFIAESGKFAMAGIHIAEAINDQKAHDAMKKAEYERRANEWVFAARTAALELEHIGRQMISSAISEQYAKHEYNNTDEQIKSQENIKNELASKFTNEQLYVWMQGELTRLYYEYYRFAFDIARKAEKTMKHELMRPEVDAIDYIKFNYWDGGHKGLLSGEALYLDLKRMETAYHENDKREYELTKHVSLRQLDPMKLLELKTTGRCEVVVIPEWLYDLDGAGHYMRRIKYVSLSIPSVSGPYTNVTCTLTLLRSTIRTSPLLQDDSYARQGSEDTRFTDYFGAAQSIVTSSGTNDSGMFETNLRDERFLPFEGAGALSTWKLELPPEFRQFDYNTISDVILHIRYMARQGGGLLRNKAYEDLRDKVSEANTSGLVLMLSLRHDFPSEWHLFTTPGSTAKFKGTIRRNYFPYFTSGKTIHIDEIRLALIDVDEVKSSKADELNLTQLTTELTDHGKFDMSLDESDVLKREAQSNVFVLIKYSLQ</sequence>